<reference evidence="1" key="1">
    <citation type="journal article" date="2023" name="Mol. Phylogenet. Evol.">
        <title>Genome-scale phylogeny and comparative genomics of the fungal order Sordariales.</title>
        <authorList>
            <person name="Hensen N."/>
            <person name="Bonometti L."/>
            <person name="Westerberg I."/>
            <person name="Brannstrom I.O."/>
            <person name="Guillou S."/>
            <person name="Cros-Aarteil S."/>
            <person name="Calhoun S."/>
            <person name="Haridas S."/>
            <person name="Kuo A."/>
            <person name="Mondo S."/>
            <person name="Pangilinan J."/>
            <person name="Riley R."/>
            <person name="LaButti K."/>
            <person name="Andreopoulos B."/>
            <person name="Lipzen A."/>
            <person name="Chen C."/>
            <person name="Yan M."/>
            <person name="Daum C."/>
            <person name="Ng V."/>
            <person name="Clum A."/>
            <person name="Steindorff A."/>
            <person name="Ohm R.A."/>
            <person name="Martin F."/>
            <person name="Silar P."/>
            <person name="Natvig D.O."/>
            <person name="Lalanne C."/>
            <person name="Gautier V."/>
            <person name="Ament-Velasquez S.L."/>
            <person name="Kruys A."/>
            <person name="Hutchinson M.I."/>
            <person name="Powell A.J."/>
            <person name="Barry K."/>
            <person name="Miller A.N."/>
            <person name="Grigoriev I.V."/>
            <person name="Debuchy R."/>
            <person name="Gladieux P."/>
            <person name="Hiltunen Thoren M."/>
            <person name="Johannesson H."/>
        </authorList>
    </citation>
    <scope>NUCLEOTIDE SEQUENCE</scope>
    <source>
        <strain evidence="1">CBS 757.83</strain>
    </source>
</reference>
<sequence>MGDSAEAQDGLTTDAAANLGFPVVDIETGGDLLLDVTFDTSRETLKAARKAATLRPTQKPEPAVLKSRTRVGYRVQLAVLKQNSRYFDNLLSDTRFAEARSIEDAFQKLSLRGLKPSEASASDLPVVKIHEDDEATQSAVQDAAFEDLLRILHRKQSTAKPATTHSLAVLAVLADRFACTATVSKYLAALKYKWPATQTLLRDDGRALSRAAEETLRQKILVFWLLDQPLKMQAATRELIMYGSRRWSASLNEEDESNNTTTTTAAWWDLPDGLETELHHRRACILRTIASIQRHFLSLYTSRSRQCKLGYESSASCDSYQLGEIVRFLTSRGLLFLTDFSDDAFSSSSSSDSHSMSPTSDKSSFATTDIGHLLATLKQVPAYQVDKHHTNCGLRTRVLPVLEFVQAMLAAGAVAVSRQAWVRDREGTSWVCDDEEEADRDAEAKKGKEKAKKVFRFTRGLATDQRLRYEGALAVDRMARALFTAEEWDWTAEEREDSRGVEHDTRRARVMLCENDSSAKPDLVSLHEGKFCDMKTREILPLCGSGVAQPGMYRLQARPAASRPTPPGKTPATT</sequence>
<evidence type="ECO:0000313" key="2">
    <source>
        <dbReference type="Proteomes" id="UP001305647"/>
    </source>
</evidence>
<reference evidence="1" key="2">
    <citation type="submission" date="2023-05" db="EMBL/GenBank/DDBJ databases">
        <authorList>
            <consortium name="Lawrence Berkeley National Laboratory"/>
            <person name="Steindorff A."/>
            <person name="Hensen N."/>
            <person name="Bonometti L."/>
            <person name="Westerberg I."/>
            <person name="Brannstrom I.O."/>
            <person name="Guillou S."/>
            <person name="Cros-Aarteil S."/>
            <person name="Calhoun S."/>
            <person name="Haridas S."/>
            <person name="Kuo A."/>
            <person name="Mondo S."/>
            <person name="Pangilinan J."/>
            <person name="Riley R."/>
            <person name="Labutti K."/>
            <person name="Andreopoulos B."/>
            <person name="Lipzen A."/>
            <person name="Chen C."/>
            <person name="Yanf M."/>
            <person name="Daum C."/>
            <person name="Ng V."/>
            <person name="Clum A."/>
            <person name="Ohm R."/>
            <person name="Martin F."/>
            <person name="Silar P."/>
            <person name="Natvig D."/>
            <person name="Lalanne C."/>
            <person name="Gautier V."/>
            <person name="Ament-Velasquez S.L."/>
            <person name="Kruys A."/>
            <person name="Hutchinson M.I."/>
            <person name="Powell A.J."/>
            <person name="Barry K."/>
            <person name="Miller A.N."/>
            <person name="Grigoriev I.V."/>
            <person name="Debuchy R."/>
            <person name="Gladieux P."/>
            <person name="Thoren M.H."/>
            <person name="Johannesson H."/>
        </authorList>
    </citation>
    <scope>NUCLEOTIDE SEQUENCE</scope>
    <source>
        <strain evidence="1">CBS 757.83</strain>
    </source>
</reference>
<proteinExistence type="predicted"/>
<accession>A0AAN6Q303</accession>
<name>A0AAN6Q303_9PEZI</name>
<dbReference type="AlphaFoldDB" id="A0AAN6Q303"/>
<comment type="caution">
    <text evidence="1">The sequence shown here is derived from an EMBL/GenBank/DDBJ whole genome shotgun (WGS) entry which is preliminary data.</text>
</comment>
<keyword evidence="2" id="KW-1185">Reference proteome</keyword>
<dbReference type="EMBL" id="MU863633">
    <property type="protein sequence ID" value="KAK4101886.1"/>
    <property type="molecule type" value="Genomic_DNA"/>
</dbReference>
<evidence type="ECO:0000313" key="1">
    <source>
        <dbReference type="EMBL" id="KAK4101886.1"/>
    </source>
</evidence>
<organism evidence="1 2">
    <name type="scientific">Parathielavia hyrcaniae</name>
    <dbReference type="NCBI Taxonomy" id="113614"/>
    <lineage>
        <taxon>Eukaryota</taxon>
        <taxon>Fungi</taxon>
        <taxon>Dikarya</taxon>
        <taxon>Ascomycota</taxon>
        <taxon>Pezizomycotina</taxon>
        <taxon>Sordariomycetes</taxon>
        <taxon>Sordariomycetidae</taxon>
        <taxon>Sordariales</taxon>
        <taxon>Chaetomiaceae</taxon>
        <taxon>Parathielavia</taxon>
    </lineage>
</organism>
<dbReference type="Proteomes" id="UP001305647">
    <property type="component" value="Unassembled WGS sequence"/>
</dbReference>
<protein>
    <submittedName>
        <fullName evidence="1">Uncharacterized protein</fullName>
    </submittedName>
</protein>
<gene>
    <name evidence="1" type="ORF">N658DRAFT_506628</name>
</gene>